<evidence type="ECO:0000256" key="5">
    <source>
        <dbReference type="ARBA" id="ARBA00022989"/>
    </source>
</evidence>
<dbReference type="Gene3D" id="3.40.50.300">
    <property type="entry name" value="P-loop containing nucleotide triphosphate hydrolases"/>
    <property type="match status" value="2"/>
</dbReference>
<dbReference type="eggNOG" id="COG4172">
    <property type="taxonomic scope" value="Bacteria"/>
</dbReference>
<dbReference type="EMBL" id="FOVH01000013">
    <property type="protein sequence ID" value="SFP31160.1"/>
    <property type="molecule type" value="Genomic_DNA"/>
</dbReference>
<dbReference type="AlphaFoldDB" id="A0A1I5PBK6"/>
<dbReference type="GO" id="GO:0005886">
    <property type="term" value="C:plasma membrane"/>
    <property type="evidence" value="ECO:0007669"/>
    <property type="project" value="UniProtKB-SubCell"/>
</dbReference>
<dbReference type="GO" id="GO:0016887">
    <property type="term" value="F:ATP hydrolysis activity"/>
    <property type="evidence" value="ECO:0007669"/>
    <property type="project" value="InterPro"/>
</dbReference>
<feature type="transmembrane region" description="Helical" evidence="7">
    <location>
        <begin position="134"/>
        <end position="154"/>
    </location>
</feature>
<evidence type="ECO:0000256" key="6">
    <source>
        <dbReference type="ARBA" id="ARBA00023136"/>
    </source>
</evidence>
<dbReference type="SUPFAM" id="SSF161098">
    <property type="entry name" value="MetI-like"/>
    <property type="match status" value="1"/>
</dbReference>
<comment type="similarity">
    <text evidence="7">Belongs to the binding-protein-dependent transport system permease family.</text>
</comment>
<organism evidence="10 11">
    <name type="scientific">Actinomadura madurae</name>
    <dbReference type="NCBI Taxonomy" id="1993"/>
    <lineage>
        <taxon>Bacteria</taxon>
        <taxon>Bacillati</taxon>
        <taxon>Actinomycetota</taxon>
        <taxon>Actinomycetes</taxon>
        <taxon>Streptosporangiales</taxon>
        <taxon>Thermomonosporaceae</taxon>
        <taxon>Actinomadura</taxon>
    </lineage>
</organism>
<dbReference type="GO" id="GO:0005524">
    <property type="term" value="F:ATP binding"/>
    <property type="evidence" value="ECO:0007669"/>
    <property type="project" value="UniProtKB-KW"/>
</dbReference>
<keyword evidence="4 10" id="KW-0067">ATP-binding</keyword>
<sequence length="779" mass="78793">MRPRRRVVCSAPAAGTVLLAVPVAVAVAGPWLAPHDPVATSAHVLAAPHAGAWLGTDHLGRDVLSRVLAGGRGPVGVAFGALAVAEVIGVALGLAAGQSRRAGRAAVLGVAEVFLAVPSLLLLAALVAGFGRSWTLLLAASVIVMVPSLIPVIATRTTALAGRPWALAALLAGERRGALLRRELLPNLWPVIAADAGIRLLTAVFMVSTAGFLGFGPRPPAPDWGLMIFEARATMGLQPWPVIAPALLIACFALGANLLAHHGVARTGGRPGRPLSASAPVPAPVPAAARPAGAGTVAEIRGLTVVDAGGRAVLDAADLAVPRGGAVAIVGPSGAGKSTLGLALLGHVRAGLGVTAGTVTVDGTDLIGASPAELRAVRRSTVRHVPQDPAAALTPTMRAGRLLAEALEGTGADASPAAAKALLDLVRLPTGRGFLRRRPHELSGGQRRRLALAMALAGRPRLIVLDEPTAGLDPRTRDEVLAELGRVRAATGCALVMITHDPLAAARLCERTVGLRAGRTAILAEAPAAGPVTGPSSAPRNGDGPALLSVRALGASYTRSGGAALRGVDLDVAAGECVAVLGPSGAGKTTLARCVTGLLPPESGTVLLDGRPLAGTAARRPPGQRRRIALVFQDPDTSLNPAHTVGALLARPAALRGADGAAEAIALLDEVGLPRGHRHRRPAELSGGERQRVAIARALAARPHVLVCDEVTSALDPGTTAGICALLDAARARHGLALLVVTHDLAVARRLAHRVAVLDSGRIVRLGPAAVLAKETPHG</sequence>
<dbReference type="InParanoid" id="A0A1I5PBK6"/>
<dbReference type="CDD" id="cd06261">
    <property type="entry name" value="TM_PBP2"/>
    <property type="match status" value="1"/>
</dbReference>
<feature type="transmembrane region" description="Helical" evidence="7">
    <location>
        <begin position="107"/>
        <end position="128"/>
    </location>
</feature>
<comment type="subcellular location">
    <subcellularLocation>
        <location evidence="7">Cell membrane</location>
        <topology evidence="7">Multi-pass membrane protein</topology>
    </subcellularLocation>
    <subcellularLocation>
        <location evidence="1">Membrane</location>
        <topology evidence="1">Multi-pass membrane protein</topology>
    </subcellularLocation>
</comment>
<keyword evidence="5 7" id="KW-1133">Transmembrane helix</keyword>
<evidence type="ECO:0000259" key="9">
    <source>
        <dbReference type="PROSITE" id="PS50928"/>
    </source>
</evidence>
<keyword evidence="2 7" id="KW-0812">Transmembrane</keyword>
<evidence type="ECO:0000259" key="8">
    <source>
        <dbReference type="PROSITE" id="PS50893"/>
    </source>
</evidence>
<evidence type="ECO:0000313" key="11">
    <source>
        <dbReference type="Proteomes" id="UP000183413"/>
    </source>
</evidence>
<evidence type="ECO:0000256" key="4">
    <source>
        <dbReference type="ARBA" id="ARBA00022840"/>
    </source>
</evidence>
<dbReference type="InterPro" id="IPR003439">
    <property type="entry name" value="ABC_transporter-like_ATP-bd"/>
</dbReference>
<dbReference type="PANTHER" id="PTHR24220:SF685">
    <property type="entry name" value="ABC TRANSPORTER RELATED"/>
    <property type="match status" value="1"/>
</dbReference>
<dbReference type="PROSITE" id="PS50893">
    <property type="entry name" value="ABC_TRANSPORTER_2"/>
    <property type="match status" value="2"/>
</dbReference>
<evidence type="ECO:0000256" key="1">
    <source>
        <dbReference type="ARBA" id="ARBA00004141"/>
    </source>
</evidence>
<name>A0A1I5PBK6_9ACTN</name>
<dbReference type="RefSeq" id="WP_143118680.1">
    <property type="nucleotide sequence ID" value="NZ_FOVH01000013.1"/>
</dbReference>
<dbReference type="OrthoDB" id="4008250at2"/>
<dbReference type="InterPro" id="IPR035906">
    <property type="entry name" value="MetI-like_sf"/>
</dbReference>
<dbReference type="CDD" id="cd03257">
    <property type="entry name" value="ABC_NikE_OppD_transporters"/>
    <property type="match status" value="2"/>
</dbReference>
<dbReference type="InterPro" id="IPR000515">
    <property type="entry name" value="MetI-like"/>
</dbReference>
<feature type="transmembrane region" description="Helical" evidence="7">
    <location>
        <begin position="242"/>
        <end position="260"/>
    </location>
</feature>
<evidence type="ECO:0000256" key="7">
    <source>
        <dbReference type="RuleBase" id="RU363032"/>
    </source>
</evidence>
<dbReference type="InterPro" id="IPR017871">
    <property type="entry name" value="ABC_transporter-like_CS"/>
</dbReference>
<keyword evidence="3" id="KW-0547">Nucleotide-binding</keyword>
<dbReference type="PROSITE" id="PS00211">
    <property type="entry name" value="ABC_TRANSPORTER_1"/>
    <property type="match status" value="2"/>
</dbReference>
<feature type="domain" description="ABC transporter" evidence="8">
    <location>
        <begin position="550"/>
        <end position="773"/>
    </location>
</feature>
<dbReference type="SUPFAM" id="SSF52540">
    <property type="entry name" value="P-loop containing nucleoside triphosphate hydrolases"/>
    <property type="match status" value="2"/>
</dbReference>
<evidence type="ECO:0000313" key="10">
    <source>
        <dbReference type="EMBL" id="SFP31160.1"/>
    </source>
</evidence>
<dbReference type="PANTHER" id="PTHR24220">
    <property type="entry name" value="IMPORT ATP-BINDING PROTEIN"/>
    <property type="match status" value="1"/>
</dbReference>
<dbReference type="SMART" id="SM00382">
    <property type="entry name" value="AAA"/>
    <property type="match status" value="2"/>
</dbReference>
<keyword evidence="11" id="KW-1185">Reference proteome</keyword>
<keyword evidence="6 7" id="KW-0472">Membrane</keyword>
<keyword evidence="7" id="KW-0813">Transport</keyword>
<dbReference type="GO" id="GO:0022857">
    <property type="term" value="F:transmembrane transporter activity"/>
    <property type="evidence" value="ECO:0007669"/>
    <property type="project" value="TreeGrafter"/>
</dbReference>
<accession>A0A1I5PBK6</accession>
<dbReference type="InterPro" id="IPR015854">
    <property type="entry name" value="ABC_transpr_LolD-like"/>
</dbReference>
<dbReference type="InterPro" id="IPR027417">
    <property type="entry name" value="P-loop_NTPase"/>
</dbReference>
<evidence type="ECO:0000256" key="3">
    <source>
        <dbReference type="ARBA" id="ARBA00022741"/>
    </source>
</evidence>
<feature type="domain" description="ABC transmembrane type-1" evidence="9">
    <location>
        <begin position="71"/>
        <end position="260"/>
    </location>
</feature>
<dbReference type="InterPro" id="IPR003593">
    <property type="entry name" value="AAA+_ATPase"/>
</dbReference>
<dbReference type="Proteomes" id="UP000183413">
    <property type="component" value="Unassembled WGS sequence"/>
</dbReference>
<protein>
    <submittedName>
        <fullName evidence="10">Peptide/nickel transport system ATP-binding protein</fullName>
    </submittedName>
</protein>
<dbReference type="Pfam" id="PF00005">
    <property type="entry name" value="ABC_tran"/>
    <property type="match status" value="2"/>
</dbReference>
<proteinExistence type="inferred from homology"/>
<feature type="transmembrane region" description="Helical" evidence="7">
    <location>
        <begin position="75"/>
        <end position="95"/>
    </location>
</feature>
<dbReference type="Pfam" id="PF00528">
    <property type="entry name" value="BPD_transp_1"/>
    <property type="match status" value="1"/>
</dbReference>
<feature type="domain" description="ABC transporter" evidence="8">
    <location>
        <begin position="298"/>
        <end position="542"/>
    </location>
</feature>
<dbReference type="PROSITE" id="PS50928">
    <property type="entry name" value="ABC_TM1"/>
    <property type="match status" value="1"/>
</dbReference>
<gene>
    <name evidence="10" type="ORF">SAMN04489713_11366</name>
</gene>
<evidence type="ECO:0000256" key="2">
    <source>
        <dbReference type="ARBA" id="ARBA00022692"/>
    </source>
</evidence>
<reference evidence="10 11" key="1">
    <citation type="submission" date="2016-10" db="EMBL/GenBank/DDBJ databases">
        <authorList>
            <person name="de Groot N.N."/>
        </authorList>
    </citation>
    <scope>NUCLEOTIDE SEQUENCE [LARGE SCALE GENOMIC DNA]</scope>
    <source>
        <strain evidence="10 11">DSM 43067</strain>
    </source>
</reference>
<dbReference type="Gene3D" id="1.10.3720.10">
    <property type="entry name" value="MetI-like"/>
    <property type="match status" value="1"/>
</dbReference>
<dbReference type="STRING" id="1993.SAMN04489713_11366"/>